<sequence>MYRLLIVDDEPIIVNGLIDYFSQSDQWPLEVYGVSSAEEALQLLLQNRMDIVITDIGMPEMNGLELQKRIVAQWPRCKIIFFDRVQSVRIHSRGDALQRCRLRIKSGRR</sequence>
<accession>A0A9X4KDM0</accession>
<dbReference type="GO" id="GO:0000160">
    <property type="term" value="P:phosphorelay signal transduction system"/>
    <property type="evidence" value="ECO:0007669"/>
    <property type="project" value="InterPro"/>
</dbReference>
<dbReference type="EMBL" id="JAPDHZ010000002">
    <property type="protein sequence ID" value="MDG0790091.1"/>
    <property type="molecule type" value="Genomic_DNA"/>
</dbReference>
<dbReference type="InterPro" id="IPR001789">
    <property type="entry name" value="Sig_transdc_resp-reg_receiver"/>
</dbReference>
<keyword evidence="1 2" id="KW-0597">Phosphoprotein</keyword>
<dbReference type="InterPro" id="IPR011006">
    <property type="entry name" value="CheY-like_superfamily"/>
</dbReference>
<dbReference type="Pfam" id="PF00072">
    <property type="entry name" value="Response_reg"/>
    <property type="match status" value="1"/>
</dbReference>
<keyword evidence="5" id="KW-1185">Reference proteome</keyword>
<dbReference type="RefSeq" id="WP_277563965.1">
    <property type="nucleotide sequence ID" value="NZ_JAPDHZ010000002.1"/>
</dbReference>
<evidence type="ECO:0000256" key="1">
    <source>
        <dbReference type="ARBA" id="ARBA00022553"/>
    </source>
</evidence>
<dbReference type="SUPFAM" id="SSF52172">
    <property type="entry name" value="CheY-like"/>
    <property type="match status" value="1"/>
</dbReference>
<feature type="domain" description="Response regulatory" evidence="3">
    <location>
        <begin position="3"/>
        <end position="109"/>
    </location>
</feature>
<proteinExistence type="predicted"/>
<name>A0A9X4KDM0_9BACL</name>
<dbReference type="AlphaFoldDB" id="A0A9X4KDM0"/>
<dbReference type="PROSITE" id="PS50110">
    <property type="entry name" value="RESPONSE_REGULATORY"/>
    <property type="match status" value="1"/>
</dbReference>
<comment type="caution">
    <text evidence="4">The sequence shown here is derived from an EMBL/GenBank/DDBJ whole genome shotgun (WGS) entry which is preliminary data.</text>
</comment>
<dbReference type="PANTHER" id="PTHR44591">
    <property type="entry name" value="STRESS RESPONSE REGULATOR PROTEIN 1"/>
    <property type="match status" value="1"/>
</dbReference>
<evidence type="ECO:0000313" key="5">
    <source>
        <dbReference type="Proteomes" id="UP001153387"/>
    </source>
</evidence>
<protein>
    <submittedName>
        <fullName evidence="4">Response regulator</fullName>
    </submittedName>
</protein>
<dbReference type="SMART" id="SM00448">
    <property type="entry name" value="REC"/>
    <property type="match status" value="1"/>
</dbReference>
<organism evidence="4 5">
    <name type="scientific">Cohnella ginsengisoli</name>
    <dbReference type="NCBI Taxonomy" id="425004"/>
    <lineage>
        <taxon>Bacteria</taxon>
        <taxon>Bacillati</taxon>
        <taxon>Bacillota</taxon>
        <taxon>Bacilli</taxon>
        <taxon>Bacillales</taxon>
        <taxon>Paenibacillaceae</taxon>
        <taxon>Cohnella</taxon>
    </lineage>
</organism>
<evidence type="ECO:0000256" key="2">
    <source>
        <dbReference type="PROSITE-ProRule" id="PRU00169"/>
    </source>
</evidence>
<reference evidence="4 5" key="1">
    <citation type="submission" date="2022-10" db="EMBL/GenBank/DDBJ databases">
        <title>Comparative genomic analysis of Cohnella hashimotonis sp. nov., isolated from the International Space Station.</title>
        <authorList>
            <person name="Simpson A."/>
            <person name="Venkateswaran K."/>
        </authorList>
    </citation>
    <scope>NUCLEOTIDE SEQUENCE [LARGE SCALE GENOMIC DNA]</scope>
    <source>
        <strain evidence="4 5">DSM 18997</strain>
    </source>
</reference>
<feature type="modified residue" description="4-aspartylphosphate" evidence="2">
    <location>
        <position position="55"/>
    </location>
</feature>
<evidence type="ECO:0000259" key="3">
    <source>
        <dbReference type="PROSITE" id="PS50110"/>
    </source>
</evidence>
<dbReference type="Gene3D" id="3.40.50.2300">
    <property type="match status" value="1"/>
</dbReference>
<evidence type="ECO:0000313" key="4">
    <source>
        <dbReference type="EMBL" id="MDG0790091.1"/>
    </source>
</evidence>
<dbReference type="PANTHER" id="PTHR44591:SF3">
    <property type="entry name" value="RESPONSE REGULATORY DOMAIN-CONTAINING PROTEIN"/>
    <property type="match status" value="1"/>
</dbReference>
<gene>
    <name evidence="4" type="ORF">OMP38_03905</name>
</gene>
<dbReference type="Proteomes" id="UP001153387">
    <property type="component" value="Unassembled WGS sequence"/>
</dbReference>
<dbReference type="InterPro" id="IPR050595">
    <property type="entry name" value="Bact_response_regulator"/>
</dbReference>